<dbReference type="KEGG" id="mvo:Mvol_0540"/>
<gene>
    <name evidence="1" type="ordered locus">Mvol_0540</name>
</gene>
<evidence type="ECO:0000313" key="2">
    <source>
        <dbReference type="Proteomes" id="UP000007722"/>
    </source>
</evidence>
<organism evidence="1 2">
    <name type="scientific">Methanococcus voltae (strain ATCC BAA-1334 / A3)</name>
    <dbReference type="NCBI Taxonomy" id="456320"/>
    <lineage>
        <taxon>Archaea</taxon>
        <taxon>Methanobacteriati</taxon>
        <taxon>Methanobacteriota</taxon>
        <taxon>Methanomada group</taxon>
        <taxon>Methanococci</taxon>
        <taxon>Methanococcales</taxon>
        <taxon>Methanococcaceae</taxon>
        <taxon>Methanococcus</taxon>
    </lineage>
</organism>
<reference evidence="1 2" key="1">
    <citation type="submission" date="2010-05" db="EMBL/GenBank/DDBJ databases">
        <title>Complete sequence of Methanococcus voltae A3.</title>
        <authorList>
            <consortium name="US DOE Joint Genome Institute"/>
            <person name="Lucas S."/>
            <person name="Copeland A."/>
            <person name="Lapidus A."/>
            <person name="Cheng J.-F."/>
            <person name="Bruce D."/>
            <person name="Goodwin L."/>
            <person name="Pitluck S."/>
            <person name="Lowry S."/>
            <person name="Clum A."/>
            <person name="Land M."/>
            <person name="Hauser L."/>
            <person name="Kyrpides N."/>
            <person name="Mikhailova N."/>
            <person name="Whitman W.B."/>
            <person name="Woyke T."/>
        </authorList>
    </citation>
    <scope>NUCLEOTIDE SEQUENCE [LARGE SCALE GENOMIC DNA]</scope>
    <source>
        <strain evidence="2">ATCC BAA-1334 / A3</strain>
    </source>
</reference>
<accession>D7DSU0</accession>
<dbReference type="STRING" id="456320.Mvol_0540"/>
<dbReference type="InParanoid" id="D7DSU0"/>
<protein>
    <submittedName>
        <fullName evidence="1">Uncharacterized protein</fullName>
    </submittedName>
</protein>
<evidence type="ECO:0000313" key="1">
    <source>
        <dbReference type="EMBL" id="ADI36200.1"/>
    </source>
</evidence>
<dbReference type="EMBL" id="CP002057">
    <property type="protein sequence ID" value="ADI36200.1"/>
    <property type="molecule type" value="Genomic_DNA"/>
</dbReference>
<dbReference type="Proteomes" id="UP000007722">
    <property type="component" value="Chromosome"/>
</dbReference>
<keyword evidence="2" id="KW-1185">Reference proteome</keyword>
<dbReference type="AlphaFoldDB" id="D7DSU0"/>
<sequence length="227" mass="27032">MEKTDLIKFRKKYSEVSLKIKDEIIDYFNNKNVNSLESLKEVLELKKIPLEEYPIFWELNKLTYNYSTFEDALNEYLVKSAKTYYLMFATLRILKNRKLIDFEYNQGYAYEHYEDIFNKLSKELPFIYEKSPYNTIKLSESLIYDICADLDEISNDKKIKSIKESTQNSDGTTKNRENKRIKELTAINNLLEKLKEINPSSESYYNKGISENIEYFKEFISGVYSKN</sequence>
<name>D7DSU0_METV3</name>
<proteinExistence type="predicted"/>
<dbReference type="HOGENOM" id="CLU_1217603_0_0_2"/>